<sequence>MGVLGQLFPGPKISDEAGEAGTGEPPAFRLGPIDLEAGTVTVVRTGAAPESPADVEGTAQED</sequence>
<protein>
    <submittedName>
        <fullName evidence="2">Uncharacterized protein</fullName>
    </submittedName>
</protein>
<proteinExistence type="predicted"/>
<accession>A0A1G7GUN4</accession>
<dbReference type="AlphaFoldDB" id="A0A1G7GUN4"/>
<name>A0A1G7GUN4_PSEOR</name>
<organism evidence="2 3">
    <name type="scientific">Pseudonocardia oroxyli</name>
    <dbReference type="NCBI Taxonomy" id="366584"/>
    <lineage>
        <taxon>Bacteria</taxon>
        <taxon>Bacillati</taxon>
        <taxon>Actinomycetota</taxon>
        <taxon>Actinomycetes</taxon>
        <taxon>Pseudonocardiales</taxon>
        <taxon>Pseudonocardiaceae</taxon>
        <taxon>Pseudonocardia</taxon>
    </lineage>
</organism>
<evidence type="ECO:0000256" key="1">
    <source>
        <dbReference type="SAM" id="MobiDB-lite"/>
    </source>
</evidence>
<keyword evidence="3" id="KW-1185">Reference proteome</keyword>
<evidence type="ECO:0000313" key="3">
    <source>
        <dbReference type="Proteomes" id="UP000198967"/>
    </source>
</evidence>
<dbReference type="RefSeq" id="WP_093077253.1">
    <property type="nucleotide sequence ID" value="NZ_FNBE01000002.1"/>
</dbReference>
<evidence type="ECO:0000313" key="2">
    <source>
        <dbReference type="EMBL" id="SDE91866.1"/>
    </source>
</evidence>
<gene>
    <name evidence="2" type="ORF">SAMN05216377_102464</name>
</gene>
<reference evidence="2 3" key="1">
    <citation type="submission" date="2016-10" db="EMBL/GenBank/DDBJ databases">
        <authorList>
            <person name="de Groot N.N."/>
        </authorList>
    </citation>
    <scope>NUCLEOTIDE SEQUENCE [LARGE SCALE GENOMIC DNA]</scope>
    <source>
        <strain evidence="2 3">CGMCC 4.3143</strain>
    </source>
</reference>
<feature type="region of interest" description="Disordered" evidence="1">
    <location>
        <begin position="1"/>
        <end position="31"/>
    </location>
</feature>
<dbReference type="STRING" id="366584.SAMN05216377_102464"/>
<dbReference type="EMBL" id="FNBE01000002">
    <property type="protein sequence ID" value="SDE91866.1"/>
    <property type="molecule type" value="Genomic_DNA"/>
</dbReference>
<dbReference type="OrthoDB" id="3578997at2"/>
<dbReference type="Proteomes" id="UP000198967">
    <property type="component" value="Unassembled WGS sequence"/>
</dbReference>